<reference evidence="2" key="1">
    <citation type="submission" date="2020-05" db="UniProtKB">
        <authorList>
            <consortium name="EnsemblMetazoa"/>
        </authorList>
    </citation>
    <scope>IDENTIFICATION</scope>
    <source>
        <strain evidence="2">TTRI</strain>
    </source>
</reference>
<organism evidence="2 3">
    <name type="scientific">Glossina austeni</name>
    <name type="common">Savannah tsetse fly</name>
    <dbReference type="NCBI Taxonomy" id="7395"/>
    <lineage>
        <taxon>Eukaryota</taxon>
        <taxon>Metazoa</taxon>
        <taxon>Ecdysozoa</taxon>
        <taxon>Arthropoda</taxon>
        <taxon>Hexapoda</taxon>
        <taxon>Insecta</taxon>
        <taxon>Pterygota</taxon>
        <taxon>Neoptera</taxon>
        <taxon>Endopterygota</taxon>
        <taxon>Diptera</taxon>
        <taxon>Brachycera</taxon>
        <taxon>Muscomorpha</taxon>
        <taxon>Hippoboscoidea</taxon>
        <taxon>Glossinidae</taxon>
        <taxon>Glossina</taxon>
    </lineage>
</organism>
<name>A0A1A9VLM8_GLOAU</name>
<proteinExistence type="predicted"/>
<evidence type="ECO:0000313" key="3">
    <source>
        <dbReference type="Proteomes" id="UP000078200"/>
    </source>
</evidence>
<accession>A0A1A9VLM8</accession>
<sequence length="169" mass="19610">MKQYTLENAYNDCSDFHYDGKNDDVILCKKLNKCQNQNKDYLLVNCKNLTNGVQNYGFGTFHWQVKVLREFVASPAPTADKFSENSKASSTRRRDSSKRKAEGFTVLELTSKLVDVVEKTFGKKRKENTPFEKCVYVYMVCAMWPFAKRWCVCSAVTLYMNTLLLCFRL</sequence>
<protein>
    <submittedName>
        <fullName evidence="2">Uncharacterized protein</fullName>
    </submittedName>
</protein>
<evidence type="ECO:0000313" key="2">
    <source>
        <dbReference type="EnsemblMetazoa" id="GAUT040899-PA"/>
    </source>
</evidence>
<dbReference type="AlphaFoldDB" id="A0A1A9VLM8"/>
<evidence type="ECO:0000256" key="1">
    <source>
        <dbReference type="SAM" id="MobiDB-lite"/>
    </source>
</evidence>
<dbReference type="EnsemblMetazoa" id="GAUT040899-RA">
    <property type="protein sequence ID" value="GAUT040899-PA"/>
    <property type="gene ID" value="GAUT040899"/>
</dbReference>
<dbReference type="Proteomes" id="UP000078200">
    <property type="component" value="Unassembled WGS sequence"/>
</dbReference>
<dbReference type="VEuPathDB" id="VectorBase:GAUT040899"/>
<feature type="region of interest" description="Disordered" evidence="1">
    <location>
        <begin position="78"/>
        <end position="97"/>
    </location>
</feature>
<keyword evidence="3" id="KW-1185">Reference proteome</keyword>